<accession>A0A5J4TQC3</accession>
<feature type="transmembrane region" description="Helical" evidence="1">
    <location>
        <begin position="35"/>
        <end position="62"/>
    </location>
</feature>
<sequence length="71" mass="7767">MASNIDIQPGTEVAFTPTSQAITIQQQQLELKMTALFFGIFHSGSMLLIVVFVSLANAASFIGRKVQHMKI</sequence>
<name>A0A5J4TQC3_9EUKA</name>
<evidence type="ECO:0000313" key="2">
    <source>
        <dbReference type="EMBL" id="KAA6360113.1"/>
    </source>
</evidence>
<evidence type="ECO:0000313" key="3">
    <source>
        <dbReference type="Proteomes" id="UP000324800"/>
    </source>
</evidence>
<comment type="caution">
    <text evidence="2">The sequence shown here is derived from an EMBL/GenBank/DDBJ whole genome shotgun (WGS) entry which is preliminary data.</text>
</comment>
<dbReference type="AlphaFoldDB" id="A0A5J4TQC3"/>
<keyword evidence="1" id="KW-1133">Transmembrane helix</keyword>
<reference evidence="2 3" key="1">
    <citation type="submission" date="2019-03" db="EMBL/GenBank/DDBJ databases">
        <title>Single cell metagenomics reveals metabolic interactions within the superorganism composed of flagellate Streblomastix strix and complex community of Bacteroidetes bacteria on its surface.</title>
        <authorList>
            <person name="Treitli S.C."/>
            <person name="Kolisko M."/>
            <person name="Husnik F."/>
            <person name="Keeling P."/>
            <person name="Hampl V."/>
        </authorList>
    </citation>
    <scope>NUCLEOTIDE SEQUENCE [LARGE SCALE GENOMIC DNA]</scope>
    <source>
        <strain evidence="2">ST1C</strain>
    </source>
</reference>
<keyword evidence="1" id="KW-0472">Membrane</keyword>
<keyword evidence="1" id="KW-0812">Transmembrane</keyword>
<evidence type="ECO:0000256" key="1">
    <source>
        <dbReference type="SAM" id="Phobius"/>
    </source>
</evidence>
<dbReference type="EMBL" id="SNRW01027408">
    <property type="protein sequence ID" value="KAA6360113.1"/>
    <property type="molecule type" value="Genomic_DNA"/>
</dbReference>
<organism evidence="2 3">
    <name type="scientific">Streblomastix strix</name>
    <dbReference type="NCBI Taxonomy" id="222440"/>
    <lineage>
        <taxon>Eukaryota</taxon>
        <taxon>Metamonada</taxon>
        <taxon>Preaxostyla</taxon>
        <taxon>Oxymonadida</taxon>
        <taxon>Streblomastigidae</taxon>
        <taxon>Streblomastix</taxon>
    </lineage>
</organism>
<protein>
    <submittedName>
        <fullName evidence="2">Uncharacterized protein</fullName>
    </submittedName>
</protein>
<dbReference type="Proteomes" id="UP000324800">
    <property type="component" value="Unassembled WGS sequence"/>
</dbReference>
<proteinExistence type="predicted"/>
<gene>
    <name evidence="2" type="ORF">EZS28_044360</name>
</gene>